<keyword evidence="2" id="KW-0472">Membrane</keyword>
<protein>
    <submittedName>
        <fullName evidence="3">ATP synthase F0 subunit 8</fullName>
    </submittedName>
</protein>
<evidence type="ECO:0000313" key="3">
    <source>
        <dbReference type="EMBL" id="ACR55964.1"/>
    </source>
</evidence>
<gene>
    <name evidence="3" type="primary">ATP8</name>
</gene>
<keyword evidence="2" id="KW-0812">Transmembrane</keyword>
<name>D2W944_LICTR</name>
<keyword evidence="3" id="KW-0496">Mitochondrion</keyword>
<evidence type="ECO:0000256" key="1">
    <source>
        <dbReference type="SAM" id="MobiDB-lite"/>
    </source>
</evidence>
<organism evidence="3">
    <name type="scientific">Lichanura trivirgata</name>
    <name type="common">Rosy boa</name>
    <name type="synonym">Charina trivirgata</name>
    <dbReference type="NCBI Taxonomy" id="51879"/>
    <lineage>
        <taxon>Eukaryota</taxon>
        <taxon>Metazoa</taxon>
        <taxon>Chordata</taxon>
        <taxon>Craniata</taxon>
        <taxon>Vertebrata</taxon>
        <taxon>Euteleostomi</taxon>
        <taxon>Lepidosauria</taxon>
        <taxon>Squamata</taxon>
        <taxon>Bifurcata</taxon>
        <taxon>Unidentata</taxon>
        <taxon>Episquamata</taxon>
        <taxon>Toxicofera</taxon>
        <taxon>Serpentes</taxon>
        <taxon>Henophidia</taxon>
        <taxon>Boidae</taxon>
        <taxon>Erycinae</taxon>
        <taxon>Lichanura</taxon>
    </lineage>
</organism>
<dbReference type="AlphaFoldDB" id="D2W944"/>
<sequence>MPQLDITTISLIYTWTWLTLIMTTRKIQKITLNSGHQMAPTQPPKKPTWTLPWT</sequence>
<reference evidence="3" key="1">
    <citation type="journal article" date="2010" name="BMC Genomics">
        <title>Snake mitochondrial genomes: phylogenetic relationships and implications of extended taxon sampling for interpretations of mitogenomic evolution.</title>
        <authorList>
            <person name="Douglas D.A."/>
            <person name="Gower D.J."/>
        </authorList>
    </citation>
    <scope>NUCLEOTIDE SEQUENCE</scope>
</reference>
<feature type="region of interest" description="Disordered" evidence="1">
    <location>
        <begin position="35"/>
        <end position="54"/>
    </location>
</feature>
<keyword evidence="2" id="KW-1133">Transmembrane helix</keyword>
<geneLocation type="mitochondrion" evidence="3"/>
<accession>D2W944</accession>
<proteinExistence type="predicted"/>
<dbReference type="EMBL" id="GQ200595">
    <property type="protein sequence ID" value="ACR55964.1"/>
    <property type="molecule type" value="Genomic_DNA"/>
</dbReference>
<feature type="transmembrane region" description="Helical" evidence="2">
    <location>
        <begin position="6"/>
        <end position="24"/>
    </location>
</feature>
<evidence type="ECO:0000256" key="2">
    <source>
        <dbReference type="SAM" id="Phobius"/>
    </source>
</evidence>